<sequence>MSILVFWFAVSGCVENDKNAQEAVIQETPGADVNGNASAEKLTEADVQEFEQNVTDLENLLENSSEEIVVEKL</sequence>
<proteinExistence type="predicted"/>
<evidence type="ECO:0000313" key="2">
    <source>
        <dbReference type="EMBL" id="MPM71530.1"/>
    </source>
</evidence>
<name>A0A645C192_9ZZZZ</name>
<reference evidence="2" key="1">
    <citation type="submission" date="2019-08" db="EMBL/GenBank/DDBJ databases">
        <authorList>
            <person name="Kucharzyk K."/>
            <person name="Murdoch R.W."/>
            <person name="Higgins S."/>
            <person name="Loffler F."/>
        </authorList>
    </citation>
    <scope>NUCLEOTIDE SEQUENCE</scope>
</reference>
<evidence type="ECO:0000256" key="1">
    <source>
        <dbReference type="SAM" id="Coils"/>
    </source>
</evidence>
<gene>
    <name evidence="2" type="ORF">SDC9_118495</name>
</gene>
<organism evidence="2">
    <name type="scientific">bioreactor metagenome</name>
    <dbReference type="NCBI Taxonomy" id="1076179"/>
    <lineage>
        <taxon>unclassified sequences</taxon>
        <taxon>metagenomes</taxon>
        <taxon>ecological metagenomes</taxon>
    </lineage>
</organism>
<accession>A0A645C192</accession>
<keyword evidence="1" id="KW-0175">Coiled coil</keyword>
<dbReference type="AlphaFoldDB" id="A0A645C192"/>
<comment type="caution">
    <text evidence="2">The sequence shown here is derived from an EMBL/GenBank/DDBJ whole genome shotgun (WGS) entry which is preliminary data.</text>
</comment>
<protein>
    <submittedName>
        <fullName evidence="2">Uncharacterized protein</fullName>
    </submittedName>
</protein>
<feature type="coiled-coil region" evidence="1">
    <location>
        <begin position="40"/>
        <end position="67"/>
    </location>
</feature>
<dbReference type="EMBL" id="VSSQ01024170">
    <property type="protein sequence ID" value="MPM71530.1"/>
    <property type="molecule type" value="Genomic_DNA"/>
</dbReference>